<evidence type="ECO:0000256" key="1">
    <source>
        <dbReference type="SAM" id="Phobius"/>
    </source>
</evidence>
<protein>
    <submittedName>
        <fullName evidence="3">Uncharacterized protein</fullName>
    </submittedName>
</protein>
<feature type="chain" id="PRO_5031127416" evidence="2">
    <location>
        <begin position="20"/>
        <end position="592"/>
    </location>
</feature>
<keyword evidence="1" id="KW-0472">Membrane</keyword>
<dbReference type="AlphaFoldDB" id="A0A7S4MGQ2"/>
<feature type="transmembrane region" description="Helical" evidence="1">
    <location>
        <begin position="534"/>
        <end position="555"/>
    </location>
</feature>
<accession>A0A7S4MGQ2</accession>
<name>A0A7S4MGQ2_9EUKA</name>
<feature type="transmembrane region" description="Helical" evidence="1">
    <location>
        <begin position="498"/>
        <end position="522"/>
    </location>
</feature>
<keyword evidence="1" id="KW-0812">Transmembrane</keyword>
<feature type="transmembrane region" description="Helical" evidence="1">
    <location>
        <begin position="567"/>
        <end position="591"/>
    </location>
</feature>
<feature type="transmembrane region" description="Helical" evidence="1">
    <location>
        <begin position="61"/>
        <end position="82"/>
    </location>
</feature>
<keyword evidence="1" id="KW-1133">Transmembrane helix</keyword>
<organism evidence="3">
    <name type="scientific">Vannella robusta</name>
    <dbReference type="NCBI Taxonomy" id="1487602"/>
    <lineage>
        <taxon>Eukaryota</taxon>
        <taxon>Amoebozoa</taxon>
        <taxon>Discosea</taxon>
        <taxon>Flabellinia</taxon>
        <taxon>Vannellidae</taxon>
        <taxon>Vannella</taxon>
    </lineage>
</organism>
<gene>
    <name evidence="3" type="ORF">VSP0166_LOCUS9084</name>
</gene>
<feature type="transmembrane region" description="Helical" evidence="1">
    <location>
        <begin position="450"/>
        <end position="478"/>
    </location>
</feature>
<dbReference type="EMBL" id="HBKP01012889">
    <property type="protein sequence ID" value="CAE2220932.1"/>
    <property type="molecule type" value="Transcribed_RNA"/>
</dbReference>
<keyword evidence="2" id="KW-0732">Signal</keyword>
<feature type="signal peptide" evidence="2">
    <location>
        <begin position="1"/>
        <end position="19"/>
    </location>
</feature>
<sequence length="592" mass="68024">MSFFHVLSLLIALVLVCCCIVLPCCVVVFRVFFRNCNEEHLLLYDASPPPPAWKNMESCPWCLFLFVLLCAFIIGAGPVSWVNNETLERSLSGNSCPVSSDCSSYDSCTACVLSPCGYNTLDQPLCGQSCVWNSGRCELSNTATTEPIGRNRNGIDKLSCPSVDIQDKATYTLLLPALIGISLTIFGAVVWFIRYHVWHLLRKTDIPEKNNRDNCLASCCSRKSSNSKNQRLYIPKQSYSADHTSPYTINTEEEWDYPRDIENCESCGHANHHNNECSYLYTRDWSQCADCGHKCHFQFRCKREVTRTENYEVEIPQPPELKTESYHETVYGYVNQRTVTEVYSGSVYQGSKVEHADVYAPQRVKKTRQRLVQVPPKIEVRSRRVNVRCECNGCSCSHCIPTGRCDCKARCRCNECIDKYKVEDRTKKRRRAEEDKQTGRLNAILDAKKALCVLFIMSSYYCIIYSLMVVFFGVDWPWTRALFGMFYPRSDFWVTYNFHGYVGSFIGIFWSIIFQALCWNLAKLAKEEIDETPKFSAAVSFVFCLGFFLPPLWLFNIIGWRYCNRAVFMSLVMLPIFVFSFVYFIALGYLIN</sequence>
<feature type="transmembrane region" description="Helical" evidence="1">
    <location>
        <begin position="171"/>
        <end position="193"/>
    </location>
</feature>
<evidence type="ECO:0000313" key="3">
    <source>
        <dbReference type="EMBL" id="CAE2220932.1"/>
    </source>
</evidence>
<reference evidence="3" key="1">
    <citation type="submission" date="2021-01" db="EMBL/GenBank/DDBJ databases">
        <authorList>
            <person name="Corre E."/>
            <person name="Pelletier E."/>
            <person name="Niang G."/>
            <person name="Scheremetjew M."/>
            <person name="Finn R."/>
            <person name="Kale V."/>
            <person name="Holt S."/>
            <person name="Cochrane G."/>
            <person name="Meng A."/>
            <person name="Brown T."/>
            <person name="Cohen L."/>
        </authorList>
    </citation>
    <scope>NUCLEOTIDE SEQUENCE</scope>
    <source>
        <strain evidence="3">DIVA3 518/3/11/1/6</strain>
    </source>
</reference>
<proteinExistence type="predicted"/>
<feature type="transmembrane region" description="Helical" evidence="1">
    <location>
        <begin position="6"/>
        <end position="33"/>
    </location>
</feature>
<evidence type="ECO:0000256" key="2">
    <source>
        <dbReference type="SAM" id="SignalP"/>
    </source>
</evidence>